<dbReference type="InterPro" id="IPR038231">
    <property type="entry name" value="MepB-like_sf"/>
</dbReference>
<proteinExistence type="predicted"/>
<organism evidence="2 3">
    <name type="scientific">Chishuiella changwenlii</name>
    <dbReference type="NCBI Taxonomy" id="1434701"/>
    <lineage>
        <taxon>Bacteria</taxon>
        <taxon>Pseudomonadati</taxon>
        <taxon>Bacteroidota</taxon>
        <taxon>Flavobacteriia</taxon>
        <taxon>Flavobacteriales</taxon>
        <taxon>Weeksellaceae</taxon>
        <taxon>Chishuiella</taxon>
    </lineage>
</organism>
<dbReference type="InterPro" id="IPR011235">
    <property type="entry name" value="MepB-like"/>
</dbReference>
<dbReference type="EMBL" id="FRBH01000006">
    <property type="protein sequence ID" value="SHL15480.1"/>
    <property type="molecule type" value="Genomic_DNA"/>
</dbReference>
<sequence>MINELQLLEKIIFKPIDLQITDVVKDKECEEYLGFNFKVNEWNIKFRKSKITPKKVGQFVTFWKRNEEKQTEPFHLNDEFDFYIIASFDENNSGFFIFPKDILAKKQLISINEKEGKRGYRVYPNWVKTENKQAQKTQAWQVNYFVNLHHTDSDIINKINSILK</sequence>
<reference evidence="1" key="1">
    <citation type="journal article" date="2014" name="Int. J. Syst. Evol. Microbiol.">
        <title>Complete genome of a new Firmicutes species belonging to the dominant human colonic microbiota ('Ruminococcus bicirculans') reveals two chromosomes and a selective capacity to utilize plant glucans.</title>
        <authorList>
            <consortium name="NISC Comparative Sequencing Program"/>
            <person name="Wegmann U."/>
            <person name="Louis P."/>
            <person name="Goesmann A."/>
            <person name="Henrissat B."/>
            <person name="Duncan S.H."/>
            <person name="Flint H.J."/>
        </authorList>
    </citation>
    <scope>NUCLEOTIDE SEQUENCE</scope>
    <source>
        <strain evidence="1">CGMCC 1.12707</strain>
    </source>
</reference>
<reference evidence="1" key="5">
    <citation type="submission" date="2024-05" db="EMBL/GenBank/DDBJ databases">
        <authorList>
            <person name="Sun Q."/>
            <person name="Zhou Y."/>
        </authorList>
    </citation>
    <scope>NUCLEOTIDE SEQUENCE</scope>
    <source>
        <strain evidence="1">CGMCC 1.12707</strain>
    </source>
</reference>
<dbReference type="Proteomes" id="UP000184120">
    <property type="component" value="Unassembled WGS sequence"/>
</dbReference>
<dbReference type="EMBL" id="BMFL01000008">
    <property type="protein sequence ID" value="GGE97848.1"/>
    <property type="molecule type" value="Genomic_DNA"/>
</dbReference>
<reference evidence="3" key="3">
    <citation type="submission" date="2016-11" db="EMBL/GenBank/DDBJ databases">
        <authorList>
            <person name="Varghese N."/>
            <person name="Submissions S."/>
        </authorList>
    </citation>
    <scope>NUCLEOTIDE SEQUENCE [LARGE SCALE GENOMIC DNA]</scope>
    <source>
        <strain evidence="3">DSM 27989</strain>
    </source>
</reference>
<reference evidence="4" key="4">
    <citation type="journal article" date="2019" name="Int. J. Syst. Evol. Microbiol.">
        <title>The Global Catalogue of Microorganisms (GCM) 10K type strain sequencing project: providing services to taxonomists for standard genome sequencing and annotation.</title>
        <authorList>
            <consortium name="The Broad Institute Genomics Platform"/>
            <consortium name="The Broad Institute Genome Sequencing Center for Infectious Disease"/>
            <person name="Wu L."/>
            <person name="Ma J."/>
        </authorList>
    </citation>
    <scope>NUCLEOTIDE SEQUENCE [LARGE SCALE GENOMIC DNA]</scope>
    <source>
        <strain evidence="4">CGMCC 1.12707</strain>
    </source>
</reference>
<evidence type="ECO:0000313" key="2">
    <source>
        <dbReference type="EMBL" id="SHL15480.1"/>
    </source>
</evidence>
<reference evidence="2" key="2">
    <citation type="submission" date="2016-11" db="EMBL/GenBank/DDBJ databases">
        <authorList>
            <person name="Jaros S."/>
            <person name="Januszkiewicz K."/>
            <person name="Wedrychowicz H."/>
        </authorList>
    </citation>
    <scope>NUCLEOTIDE SEQUENCE [LARGE SCALE GENOMIC DNA]</scope>
    <source>
        <strain evidence="2">DSM 27989</strain>
    </source>
</reference>
<dbReference type="OrthoDB" id="4954833at2"/>
<gene>
    <name evidence="1" type="ORF">GCM10010984_14250</name>
    <name evidence="2" type="ORF">SAMN05443634_106173</name>
</gene>
<dbReference type="RefSeq" id="WP_072931801.1">
    <property type="nucleotide sequence ID" value="NZ_BMFL01000008.1"/>
</dbReference>
<dbReference type="Proteomes" id="UP000650994">
    <property type="component" value="Unassembled WGS sequence"/>
</dbReference>
<dbReference type="Pfam" id="PF08877">
    <property type="entry name" value="MepB-like"/>
    <property type="match status" value="1"/>
</dbReference>
<dbReference type="STRING" id="1434701.SAMN05443634_106173"/>
<dbReference type="AlphaFoldDB" id="A0A1M6YB63"/>
<keyword evidence="4" id="KW-1185">Reference proteome</keyword>
<dbReference type="PIRSF" id="PIRSF032285">
    <property type="entry name" value="UCP032285"/>
    <property type="match status" value="1"/>
</dbReference>
<evidence type="ECO:0008006" key="5">
    <source>
        <dbReference type="Google" id="ProtNLM"/>
    </source>
</evidence>
<accession>A0A1M6YB63</accession>
<evidence type="ECO:0000313" key="1">
    <source>
        <dbReference type="EMBL" id="GGE97848.1"/>
    </source>
</evidence>
<protein>
    <recommendedName>
        <fullName evidence="5">MepB protein</fullName>
    </recommendedName>
</protein>
<evidence type="ECO:0000313" key="4">
    <source>
        <dbReference type="Proteomes" id="UP000650994"/>
    </source>
</evidence>
<name>A0A1M6YB63_9FLAO</name>
<dbReference type="Gene3D" id="3.40.1350.140">
    <property type="entry name" value="MepB-like"/>
    <property type="match status" value="1"/>
</dbReference>
<evidence type="ECO:0000313" key="3">
    <source>
        <dbReference type="Proteomes" id="UP000184120"/>
    </source>
</evidence>